<evidence type="ECO:0000313" key="2">
    <source>
        <dbReference type="Proteomes" id="UP000241421"/>
    </source>
</evidence>
<organism evidence="1 2">
    <name type="scientific">Massilia glaciei</name>
    <dbReference type="NCBI Taxonomy" id="1524097"/>
    <lineage>
        <taxon>Bacteria</taxon>
        <taxon>Pseudomonadati</taxon>
        <taxon>Pseudomonadota</taxon>
        <taxon>Betaproteobacteria</taxon>
        <taxon>Burkholderiales</taxon>
        <taxon>Oxalobacteraceae</taxon>
        <taxon>Telluria group</taxon>
        <taxon>Massilia</taxon>
    </lineage>
</organism>
<dbReference type="EMBL" id="PXWF02000191">
    <property type="protein sequence ID" value="PWF48474.1"/>
    <property type="molecule type" value="Genomic_DNA"/>
</dbReference>
<dbReference type="Proteomes" id="UP000241421">
    <property type="component" value="Unassembled WGS sequence"/>
</dbReference>
<protein>
    <submittedName>
        <fullName evidence="1">Uncharacterized protein</fullName>
    </submittedName>
</protein>
<evidence type="ECO:0000313" key="1">
    <source>
        <dbReference type="EMBL" id="PWF48474.1"/>
    </source>
</evidence>
<keyword evidence="2" id="KW-1185">Reference proteome</keyword>
<name>A0A2U2HLT2_9BURK</name>
<proteinExistence type="predicted"/>
<comment type="caution">
    <text evidence="1">The sequence shown here is derived from an EMBL/GenBank/DDBJ whole genome shotgun (WGS) entry which is preliminary data.</text>
</comment>
<dbReference type="AlphaFoldDB" id="A0A2U2HLT2"/>
<dbReference type="RefSeq" id="WP_106757561.1">
    <property type="nucleotide sequence ID" value="NZ_PXWF02000191.1"/>
</dbReference>
<gene>
    <name evidence="1" type="ORF">C7C56_011605</name>
</gene>
<accession>A0A2U2HLT2</accession>
<dbReference type="OrthoDB" id="467381at2"/>
<sequence length="83" mass="8898">MAESHGAGSNAFGRHLLVVSSVPLANWGFDASWVDTAARVTGTVRILQAADVKREYGRGVNDKLFRTFEGQPAIVARSVEKPG</sequence>
<reference evidence="1 2" key="1">
    <citation type="submission" date="2018-04" db="EMBL/GenBank/DDBJ databases">
        <title>Massilia violaceinigra sp. nov., a novel purple-pigmented bacterium isolated from Tianshan glacier, Xinjiang, China.</title>
        <authorList>
            <person name="Wang H."/>
        </authorList>
    </citation>
    <scope>NUCLEOTIDE SEQUENCE [LARGE SCALE GENOMIC DNA]</scope>
    <source>
        <strain evidence="1 2">B448-2</strain>
    </source>
</reference>